<accession>A0AA88DHR1</accession>
<feature type="compositionally biased region" description="Basic and acidic residues" evidence="1">
    <location>
        <begin position="506"/>
        <end position="584"/>
    </location>
</feature>
<dbReference type="AlphaFoldDB" id="A0AA88DHR1"/>
<feature type="compositionally biased region" description="Basic and acidic residues" evidence="1">
    <location>
        <begin position="590"/>
        <end position="642"/>
    </location>
</feature>
<proteinExistence type="predicted"/>
<evidence type="ECO:0000256" key="1">
    <source>
        <dbReference type="SAM" id="MobiDB-lite"/>
    </source>
</evidence>
<evidence type="ECO:0000259" key="2">
    <source>
        <dbReference type="Pfam" id="PF09331"/>
    </source>
</evidence>
<feature type="compositionally biased region" description="Basic and acidic residues" evidence="1">
    <location>
        <begin position="649"/>
        <end position="686"/>
    </location>
</feature>
<dbReference type="EMBL" id="BTGU01000012">
    <property type="protein sequence ID" value="GMN41484.1"/>
    <property type="molecule type" value="Genomic_DNA"/>
</dbReference>
<sequence>MRNKRAARKRVTSFEFEAEPSTSTTHFDRIEYVLPTIPTNNTLLTIATNNTNNNINNKRKLEDVAVEPKPSSDTKIGVVAPPVSKKTKLDLAVQLLPEKHSITEVDFQAERLIVPKNNWNTRQKINLYSKTRVVELLNEKLTAKQKDLFRKGCFGHLLNFKFKKFPSQLIHHLILRQCPQAKPNELWFDIEGTILKFGMKDFALITGLNCNKYPFIFKKNLPESTTKRKFFRKGKSVSRKSLNDVFRANKGGKDEELVRLAKLYCLESLLIPKKVENNIDPYHLKMVDDPELFDNYPWGRLSYEMTIEYIKRSINSQQAEAYGIGGFPYAVIVWAYETIPTLIKKNFAKKIGDRIPRIINWEADQQPSFREITDRVFDSLELEVCHIVPSKEEMEQPYMAPFAKEKKKEVNGVEGEKEEESEYEDVILMPTPIREVRRNEIDGEVNKVLKNLMAKVERMEKTQLEMKKDMEEMYTMLLEIHSTVVDQPSYFVGKYSNKEKVHVEENNDKVIKDANQKIWENDGEKNDEQKDGTEKIDEQSDKIIDDVNGKTEGKDSEKSCGQKEGTGKEDEKDNDKVDEDRDEKMEDQETDKNGEHKDGTGKEDKERNDKVIEDVKAKMENKDGEKHGEQKDNTGKEDEARNVKVIQKVNEKMENKDGEQKENTRIEREKDNEKVNEAGNEDKENN</sequence>
<organism evidence="3 4">
    <name type="scientific">Ficus carica</name>
    <name type="common">Common fig</name>
    <dbReference type="NCBI Taxonomy" id="3494"/>
    <lineage>
        <taxon>Eukaryota</taxon>
        <taxon>Viridiplantae</taxon>
        <taxon>Streptophyta</taxon>
        <taxon>Embryophyta</taxon>
        <taxon>Tracheophyta</taxon>
        <taxon>Spermatophyta</taxon>
        <taxon>Magnoliopsida</taxon>
        <taxon>eudicotyledons</taxon>
        <taxon>Gunneridae</taxon>
        <taxon>Pentapetalae</taxon>
        <taxon>rosids</taxon>
        <taxon>fabids</taxon>
        <taxon>Rosales</taxon>
        <taxon>Moraceae</taxon>
        <taxon>Ficeae</taxon>
        <taxon>Ficus</taxon>
    </lineage>
</organism>
<name>A0AA88DHR1_FICCA</name>
<dbReference type="InterPro" id="IPR015410">
    <property type="entry name" value="DUF1985"/>
</dbReference>
<feature type="region of interest" description="Disordered" evidence="1">
    <location>
        <begin position="506"/>
        <end position="686"/>
    </location>
</feature>
<gene>
    <name evidence="3" type="ORF">TIFTF001_010704</name>
</gene>
<dbReference type="Pfam" id="PF09331">
    <property type="entry name" value="DUF1985"/>
    <property type="match status" value="1"/>
</dbReference>
<comment type="caution">
    <text evidence="3">The sequence shown here is derived from an EMBL/GenBank/DDBJ whole genome shotgun (WGS) entry which is preliminary data.</text>
</comment>
<evidence type="ECO:0000313" key="4">
    <source>
        <dbReference type="Proteomes" id="UP001187192"/>
    </source>
</evidence>
<keyword evidence="4" id="KW-1185">Reference proteome</keyword>
<reference evidence="3" key="1">
    <citation type="submission" date="2023-07" db="EMBL/GenBank/DDBJ databases">
        <title>draft genome sequence of fig (Ficus carica).</title>
        <authorList>
            <person name="Takahashi T."/>
            <person name="Nishimura K."/>
        </authorList>
    </citation>
    <scope>NUCLEOTIDE SEQUENCE</scope>
</reference>
<dbReference type="Proteomes" id="UP001187192">
    <property type="component" value="Unassembled WGS sequence"/>
</dbReference>
<dbReference type="PANTHER" id="PTHR48449:SF1">
    <property type="entry name" value="DUF1985 DOMAIN-CONTAINING PROTEIN"/>
    <property type="match status" value="1"/>
</dbReference>
<feature type="domain" description="DUF1985" evidence="2">
    <location>
        <begin position="175"/>
        <end position="308"/>
    </location>
</feature>
<dbReference type="PANTHER" id="PTHR48449">
    <property type="entry name" value="DUF1985 DOMAIN-CONTAINING PROTEIN"/>
    <property type="match status" value="1"/>
</dbReference>
<evidence type="ECO:0000313" key="3">
    <source>
        <dbReference type="EMBL" id="GMN41484.1"/>
    </source>
</evidence>
<protein>
    <recommendedName>
        <fullName evidence="2">DUF1985 domain-containing protein</fullName>
    </recommendedName>
</protein>